<accession>A0A2M9YB78</accession>
<dbReference type="PANTHER" id="PTHR19211:SF14">
    <property type="entry name" value="ATP-BINDING CASSETTE SUB-FAMILY F MEMBER 1"/>
    <property type="match status" value="1"/>
</dbReference>
<dbReference type="GO" id="GO:0016887">
    <property type="term" value="F:ATP hydrolysis activity"/>
    <property type="evidence" value="ECO:0007669"/>
    <property type="project" value="InterPro"/>
</dbReference>
<dbReference type="InterPro" id="IPR003593">
    <property type="entry name" value="AAA+_ATPase"/>
</dbReference>
<dbReference type="AlphaFoldDB" id="A0A2M9YB78"/>
<keyword evidence="3 5" id="KW-0067">ATP-binding</keyword>
<dbReference type="Gene3D" id="3.40.50.300">
    <property type="entry name" value="P-loop containing nucleotide triphosphate hydrolases"/>
    <property type="match status" value="2"/>
</dbReference>
<keyword evidence="1" id="KW-0677">Repeat</keyword>
<dbReference type="SUPFAM" id="SSF52540">
    <property type="entry name" value="P-loop containing nucleoside triphosphate hydrolases"/>
    <property type="match status" value="2"/>
</dbReference>
<dbReference type="OrthoDB" id="9760950at2"/>
<dbReference type="InterPro" id="IPR032781">
    <property type="entry name" value="ABC_tran_Xtn"/>
</dbReference>
<keyword evidence="2" id="KW-0547">Nucleotide-binding</keyword>
<feature type="domain" description="ABC transporter" evidence="4">
    <location>
        <begin position="2"/>
        <end position="217"/>
    </location>
</feature>
<name>A0A2M9YB78_9LEPT</name>
<keyword evidence="6" id="KW-1185">Reference proteome</keyword>
<dbReference type="Proteomes" id="UP000231926">
    <property type="component" value="Unassembled WGS sequence"/>
</dbReference>
<evidence type="ECO:0000256" key="2">
    <source>
        <dbReference type="ARBA" id="ARBA00022741"/>
    </source>
</evidence>
<dbReference type="RefSeq" id="WP_100710264.1">
    <property type="nucleotide sequence ID" value="NZ_NPDR01000004.1"/>
</dbReference>
<evidence type="ECO:0000256" key="3">
    <source>
        <dbReference type="ARBA" id="ARBA00022840"/>
    </source>
</evidence>
<dbReference type="InterPro" id="IPR050611">
    <property type="entry name" value="ABCF"/>
</dbReference>
<dbReference type="GO" id="GO:0005524">
    <property type="term" value="F:ATP binding"/>
    <property type="evidence" value="ECO:0007669"/>
    <property type="project" value="UniProtKB-KW"/>
</dbReference>
<evidence type="ECO:0000313" key="6">
    <source>
        <dbReference type="Proteomes" id="UP000231926"/>
    </source>
</evidence>
<dbReference type="PROSITE" id="PS50893">
    <property type="entry name" value="ABC_TRANSPORTER_2"/>
    <property type="match status" value="2"/>
</dbReference>
<proteinExistence type="predicted"/>
<comment type="caution">
    <text evidence="5">The sequence shown here is derived from an EMBL/GenBank/DDBJ whole genome shotgun (WGS) entry which is preliminary data.</text>
</comment>
<reference evidence="5 6" key="1">
    <citation type="submission" date="2017-07" db="EMBL/GenBank/DDBJ databases">
        <title>Leptospira spp. isolated from tropical soils.</title>
        <authorList>
            <person name="Thibeaux R."/>
            <person name="Iraola G."/>
            <person name="Ferres I."/>
            <person name="Bierque E."/>
            <person name="Girault D."/>
            <person name="Soupe-Gilbert M.-E."/>
            <person name="Picardeau M."/>
            <person name="Goarant C."/>
        </authorList>
    </citation>
    <scope>NUCLEOTIDE SEQUENCE [LARGE SCALE GENOMIC DNA]</scope>
    <source>
        <strain evidence="5 6">FH4-C-A2</strain>
    </source>
</reference>
<dbReference type="InterPro" id="IPR017871">
    <property type="entry name" value="ABC_transporter-like_CS"/>
</dbReference>
<organism evidence="5 6">
    <name type="scientific">Leptospira saintgironsiae</name>
    <dbReference type="NCBI Taxonomy" id="2023183"/>
    <lineage>
        <taxon>Bacteria</taxon>
        <taxon>Pseudomonadati</taxon>
        <taxon>Spirochaetota</taxon>
        <taxon>Spirochaetia</taxon>
        <taxon>Leptospirales</taxon>
        <taxon>Leptospiraceae</taxon>
        <taxon>Leptospira</taxon>
    </lineage>
</organism>
<dbReference type="InterPro" id="IPR027417">
    <property type="entry name" value="P-loop_NTPase"/>
</dbReference>
<dbReference type="Pfam" id="PF00005">
    <property type="entry name" value="ABC_tran"/>
    <property type="match status" value="2"/>
</dbReference>
<dbReference type="PROSITE" id="PS00211">
    <property type="entry name" value="ABC_TRANSPORTER_1"/>
    <property type="match status" value="1"/>
</dbReference>
<gene>
    <name evidence="5" type="ORF">CH362_10205</name>
</gene>
<dbReference type="CDD" id="cd03221">
    <property type="entry name" value="ABCF_EF-3"/>
    <property type="match status" value="2"/>
</dbReference>
<dbReference type="Pfam" id="PF12848">
    <property type="entry name" value="ABC_tran_Xtn"/>
    <property type="match status" value="1"/>
</dbReference>
<sequence>MIKISNLHKSYTSNLLFDDLNLSLNRGEKLGLVGRNGHGKSTLFQMILGNVEPDSGTITFPKGYKIGHLQQHLKFTKPTVLEECALGLPEGEEYETWQVEKILSGLGFSEADLERSPEEFSGGYQIRMNLAKLLVSGPDLLMLDEPNNYLDIVTIRWLEEFLREWEGEIILVTHDRSFMDSVVTHTAAIHRTKAIKVQGDTDKLYNQINQAEEIYERTRLNEAKKRKQEEVFIARFKAKASFASRAQSRVKKLEKQGEMKALEEIESLELYFNSAPFAASQMLSAENISFSYSGQEPFLISDFSLSVGKRDRICIIGKNGKGKSTLLKLLAGELQTSSGKIQKHPALKEGYFGQTNKLNLNENATVTEEIMSADKSCTEWLARTIAGGLMFSDDMSLKKIKVLSGGEKSRVMLGKILVTPCHLLFLDEPTNHLDMQSCDALIEAIDEFEGSLIMVTHNEMHLRAVATKLIVFDNDTIRIFDGSYEDFLKDVGWSDEDY</sequence>
<evidence type="ECO:0000256" key="1">
    <source>
        <dbReference type="ARBA" id="ARBA00022737"/>
    </source>
</evidence>
<evidence type="ECO:0000313" key="5">
    <source>
        <dbReference type="EMBL" id="PJZ48820.1"/>
    </source>
</evidence>
<feature type="domain" description="ABC transporter" evidence="4">
    <location>
        <begin position="283"/>
        <end position="498"/>
    </location>
</feature>
<dbReference type="PANTHER" id="PTHR19211">
    <property type="entry name" value="ATP-BINDING TRANSPORT PROTEIN-RELATED"/>
    <property type="match status" value="1"/>
</dbReference>
<protein>
    <submittedName>
        <fullName evidence="5">ABC transporter ATP-binding protein</fullName>
    </submittedName>
</protein>
<dbReference type="SMART" id="SM00382">
    <property type="entry name" value="AAA"/>
    <property type="match status" value="2"/>
</dbReference>
<evidence type="ECO:0000259" key="4">
    <source>
        <dbReference type="PROSITE" id="PS50893"/>
    </source>
</evidence>
<dbReference type="InterPro" id="IPR003439">
    <property type="entry name" value="ABC_transporter-like_ATP-bd"/>
</dbReference>
<dbReference type="EMBL" id="NPDR01000004">
    <property type="protein sequence ID" value="PJZ48820.1"/>
    <property type="molecule type" value="Genomic_DNA"/>
</dbReference>